<reference evidence="1" key="1">
    <citation type="submission" date="2018-05" db="EMBL/GenBank/DDBJ databases">
        <authorList>
            <person name="Lanie J.A."/>
            <person name="Ng W.-L."/>
            <person name="Kazmierczak K.M."/>
            <person name="Andrzejewski T.M."/>
            <person name="Davidsen T.M."/>
            <person name="Wayne K.J."/>
            <person name="Tettelin H."/>
            <person name="Glass J.I."/>
            <person name="Rusch D."/>
            <person name="Podicherti R."/>
            <person name="Tsui H.-C.T."/>
            <person name="Winkler M.E."/>
        </authorList>
    </citation>
    <scope>NUCLEOTIDE SEQUENCE</scope>
</reference>
<sequence>ILSETMKSEIDLEDEVKEEINKFT</sequence>
<organism evidence="1">
    <name type="scientific">marine metagenome</name>
    <dbReference type="NCBI Taxonomy" id="408172"/>
    <lineage>
        <taxon>unclassified sequences</taxon>
        <taxon>metagenomes</taxon>
        <taxon>ecological metagenomes</taxon>
    </lineage>
</organism>
<dbReference type="EMBL" id="UINC01136349">
    <property type="protein sequence ID" value="SVD21062.1"/>
    <property type="molecule type" value="Genomic_DNA"/>
</dbReference>
<proteinExistence type="predicted"/>
<dbReference type="AlphaFoldDB" id="A0A382TH09"/>
<evidence type="ECO:0000313" key="1">
    <source>
        <dbReference type="EMBL" id="SVD21062.1"/>
    </source>
</evidence>
<protein>
    <submittedName>
        <fullName evidence="1">Uncharacterized protein</fullName>
    </submittedName>
</protein>
<gene>
    <name evidence="1" type="ORF">METZ01_LOCUS373916</name>
</gene>
<feature type="non-terminal residue" evidence="1">
    <location>
        <position position="1"/>
    </location>
</feature>
<name>A0A382TH09_9ZZZZ</name>
<accession>A0A382TH09</accession>